<dbReference type="Proteomes" id="UP000587527">
    <property type="component" value="Unassembled WGS sequence"/>
</dbReference>
<sequence>MSVTSSEPDHRLVSGEAVQLEVRVARVGSRALALMIDVVGQLVMLIILLPVAMLSMGVLAADAALASAVQVITVILVFVAYQTAWETLSGGRTPGKFVLGLRVVRDDGGPIRFRHAITRALVGATLEWPGLLLPVITWFASITTMLTNAQGKRLGDLAAGTIVIHDRTPMTWGWVPGIPPHLVPWASTLDLTALDDDLALACRHFLARSRSLSEPFRSRLGERLAGEVMALTTPRPPMGTPGWAYLAAVVGERHRRAATRLATARRAQATLWPELFPTPPPIPAPRAAAPLPLSLPAADPLNSR</sequence>
<dbReference type="EMBL" id="JACHMN010000002">
    <property type="protein sequence ID" value="MBB5870244.1"/>
    <property type="molecule type" value="Genomic_DNA"/>
</dbReference>
<keyword evidence="2 5" id="KW-0812">Transmembrane</keyword>
<dbReference type="PANTHER" id="PTHR38480">
    <property type="entry name" value="SLR0254 PROTEIN"/>
    <property type="match status" value="1"/>
</dbReference>
<feature type="transmembrane region" description="Helical" evidence="5">
    <location>
        <begin position="31"/>
        <end position="52"/>
    </location>
</feature>
<evidence type="ECO:0000256" key="5">
    <source>
        <dbReference type="SAM" id="Phobius"/>
    </source>
</evidence>
<keyword evidence="4 5" id="KW-0472">Membrane</keyword>
<dbReference type="AlphaFoldDB" id="A0A841BPQ2"/>
<organism evidence="7 8">
    <name type="scientific">Allocatelliglobosispora scoriae</name>
    <dbReference type="NCBI Taxonomy" id="643052"/>
    <lineage>
        <taxon>Bacteria</taxon>
        <taxon>Bacillati</taxon>
        <taxon>Actinomycetota</taxon>
        <taxon>Actinomycetes</taxon>
        <taxon>Micromonosporales</taxon>
        <taxon>Micromonosporaceae</taxon>
        <taxon>Allocatelliglobosispora</taxon>
    </lineage>
</organism>
<reference evidence="7 8" key="1">
    <citation type="submission" date="2020-08" db="EMBL/GenBank/DDBJ databases">
        <title>Sequencing the genomes of 1000 actinobacteria strains.</title>
        <authorList>
            <person name="Klenk H.-P."/>
        </authorList>
    </citation>
    <scope>NUCLEOTIDE SEQUENCE [LARGE SCALE GENOMIC DNA]</scope>
    <source>
        <strain evidence="7 8">DSM 45362</strain>
    </source>
</reference>
<protein>
    <submittedName>
        <fullName evidence="7">Putative RDD family membrane protein YckC</fullName>
    </submittedName>
</protein>
<feature type="transmembrane region" description="Helical" evidence="5">
    <location>
        <begin position="128"/>
        <end position="147"/>
    </location>
</feature>
<dbReference type="RefSeq" id="WP_184837498.1">
    <property type="nucleotide sequence ID" value="NZ_JACHMN010000002.1"/>
</dbReference>
<evidence type="ECO:0000313" key="8">
    <source>
        <dbReference type="Proteomes" id="UP000587527"/>
    </source>
</evidence>
<evidence type="ECO:0000256" key="2">
    <source>
        <dbReference type="ARBA" id="ARBA00022692"/>
    </source>
</evidence>
<evidence type="ECO:0000256" key="4">
    <source>
        <dbReference type="ARBA" id="ARBA00023136"/>
    </source>
</evidence>
<evidence type="ECO:0000259" key="6">
    <source>
        <dbReference type="Pfam" id="PF06271"/>
    </source>
</evidence>
<name>A0A841BPQ2_9ACTN</name>
<dbReference type="GO" id="GO:0016020">
    <property type="term" value="C:membrane"/>
    <property type="evidence" value="ECO:0007669"/>
    <property type="project" value="UniProtKB-SubCell"/>
</dbReference>
<keyword evidence="3 5" id="KW-1133">Transmembrane helix</keyword>
<evidence type="ECO:0000313" key="7">
    <source>
        <dbReference type="EMBL" id="MBB5870244.1"/>
    </source>
</evidence>
<dbReference type="InterPro" id="IPR010432">
    <property type="entry name" value="RDD"/>
</dbReference>
<keyword evidence="8" id="KW-1185">Reference proteome</keyword>
<evidence type="ECO:0000256" key="3">
    <source>
        <dbReference type="ARBA" id="ARBA00022989"/>
    </source>
</evidence>
<feature type="domain" description="RDD" evidence="6">
    <location>
        <begin position="25"/>
        <end position="160"/>
    </location>
</feature>
<evidence type="ECO:0000256" key="1">
    <source>
        <dbReference type="ARBA" id="ARBA00004141"/>
    </source>
</evidence>
<comment type="subcellular location">
    <subcellularLocation>
        <location evidence="1">Membrane</location>
        <topology evidence="1">Multi-pass membrane protein</topology>
    </subcellularLocation>
</comment>
<accession>A0A841BPQ2</accession>
<feature type="transmembrane region" description="Helical" evidence="5">
    <location>
        <begin position="59"/>
        <end position="81"/>
    </location>
</feature>
<comment type="caution">
    <text evidence="7">The sequence shown here is derived from an EMBL/GenBank/DDBJ whole genome shotgun (WGS) entry which is preliminary data.</text>
</comment>
<dbReference type="Pfam" id="PF06271">
    <property type="entry name" value="RDD"/>
    <property type="match status" value="1"/>
</dbReference>
<gene>
    <name evidence="7" type="ORF">F4553_003623</name>
</gene>
<dbReference type="PANTHER" id="PTHR38480:SF1">
    <property type="entry name" value="SLR0254 PROTEIN"/>
    <property type="match status" value="1"/>
</dbReference>
<proteinExistence type="predicted"/>